<organism evidence="2">
    <name type="scientific">uncultured marine thaumarchaeote AD1000_54_F09</name>
    <dbReference type="NCBI Taxonomy" id="1455926"/>
    <lineage>
        <taxon>Archaea</taxon>
        <taxon>Nitrososphaerota</taxon>
        <taxon>environmental samples</taxon>
    </lineage>
</organism>
<proteinExistence type="predicted"/>
<evidence type="ECO:0008006" key="3">
    <source>
        <dbReference type="Google" id="ProtNLM"/>
    </source>
</evidence>
<reference evidence="2" key="1">
    <citation type="journal article" date="2014" name="Genome Biol. Evol.">
        <title>Pangenome evidence for extensive interdomain horizontal transfer affecting lineage core and shell genes in uncultured planktonic thaumarchaeota and euryarchaeota.</title>
        <authorList>
            <person name="Deschamps P."/>
            <person name="Zivanovic Y."/>
            <person name="Moreira D."/>
            <person name="Rodriguez-Valera F."/>
            <person name="Lopez-Garcia P."/>
        </authorList>
    </citation>
    <scope>NUCLEOTIDE SEQUENCE</scope>
</reference>
<dbReference type="InterPro" id="IPR002822">
    <property type="entry name" value="Ni_insertion"/>
</dbReference>
<protein>
    <recommendedName>
        <fullName evidence="3">Nickel pincer cofactor biosynthesis protein LarC</fullName>
    </recommendedName>
</protein>
<dbReference type="AlphaFoldDB" id="A0A075FZP9"/>
<dbReference type="Gene3D" id="3.30.70.1380">
    <property type="entry name" value="Transcriptional regulatory protein pf0864 domain like"/>
    <property type="match status" value="1"/>
</dbReference>
<name>A0A075FZP9_9ARCH</name>
<dbReference type="Pfam" id="PF01969">
    <property type="entry name" value="Ni_insertion"/>
    <property type="match status" value="1"/>
</dbReference>
<dbReference type="NCBIfam" id="TIGR00299">
    <property type="entry name" value="nickel pincer cofactor biosynthesis protein LarC"/>
    <property type="match status" value="1"/>
</dbReference>
<keyword evidence="1" id="KW-0533">Nickel</keyword>
<sequence>MHFYHFNDMVLFIDCQVAGISGDMILSSLVDLGADKSKIIDGVKESANFLQGSTIKKLDFIKVQKKGKSATQLVLDIDEDTHERKGSEIKNCIKSASEKLGLSNSAKEFAENSINTLINAESNVHGESESSVHFHEASSIDTVVDIVGTAIALDDLNLFHEEIFCSHVAIGGGTVSFSHGTTSNPAYAITEIFKNSNIIVTGGPISEELTTPTGASILVNLASSCKEFFVDMSIDSVGYGSGTKEFDSFANVLKIIQGKSNETLDKDTVKILETNLDDVSGEVIANTIEKLMENGAKDVTVTHAITKKGRPSQLVSVICDSQNANLLLKILINETRTLGVRIRTSERYVVPRKILESQVTLENQNFTIHYKISDSEHFKLEYEDVKSISNELNLSFNKTEELLKEKIKKKND</sequence>
<dbReference type="PANTHER" id="PTHR36566:SF1">
    <property type="entry name" value="PYRIDINIUM-3,5-BISTHIOCARBOXYLIC ACID MONONUCLEOTIDE NICKEL INSERTION PROTEIN"/>
    <property type="match status" value="1"/>
</dbReference>
<dbReference type="EMBL" id="KF900435">
    <property type="protein sequence ID" value="AIE94971.1"/>
    <property type="molecule type" value="Genomic_DNA"/>
</dbReference>
<evidence type="ECO:0000313" key="2">
    <source>
        <dbReference type="EMBL" id="AIE94971.1"/>
    </source>
</evidence>
<dbReference type="PANTHER" id="PTHR36566">
    <property type="entry name" value="NICKEL INSERTION PROTEIN-RELATED"/>
    <property type="match status" value="1"/>
</dbReference>
<evidence type="ECO:0000256" key="1">
    <source>
        <dbReference type="ARBA" id="ARBA00022596"/>
    </source>
</evidence>
<accession>A0A075FZP9</accession>